<proteinExistence type="predicted"/>
<dbReference type="InterPro" id="IPR050397">
    <property type="entry name" value="Env_Response_Regulators"/>
</dbReference>
<sequence>MQNHQQGEPIGNNLLRALRNDDWKILRPSLEHWSAPTGTLLHEPGDTVRYAYFPRGSSLVSYLVVLNDGRALETALVGREGAVGGIVSQGRLPAYTRAEVQLGGLFFRIDLNHLEEAKSISLTLRHLFARYADCLMAQVFQSVACGAAHSIEQRTARWLMAAVERTGVDGMTVTQEQLAVMMGVGRSYLSRVIRDLRQRGVIETRRGHISIRKVDRLRSLACECNAAVSHHFNDVLKGVYPAEH</sequence>
<accession>A0ABM9DWE3</accession>
<reference evidence="2" key="1">
    <citation type="submission" date="2022-03" db="EMBL/GenBank/DDBJ databases">
        <authorList>
            <person name="Brunel B."/>
        </authorList>
    </citation>
    <scope>NUCLEOTIDE SEQUENCE</scope>
    <source>
        <strain evidence="2">STM4922sample</strain>
    </source>
</reference>
<name>A0ABM9DWE3_9HYPH</name>
<organism evidence="2 3">
    <name type="scientific">Mesorhizobium ventifaucium</name>
    <dbReference type="NCBI Taxonomy" id="666020"/>
    <lineage>
        <taxon>Bacteria</taxon>
        <taxon>Pseudomonadati</taxon>
        <taxon>Pseudomonadota</taxon>
        <taxon>Alphaproteobacteria</taxon>
        <taxon>Hyphomicrobiales</taxon>
        <taxon>Phyllobacteriaceae</taxon>
        <taxon>Mesorhizobium</taxon>
    </lineage>
</organism>
<feature type="domain" description="HTH crp-type" evidence="1">
    <location>
        <begin position="149"/>
        <end position="215"/>
    </location>
</feature>
<evidence type="ECO:0000313" key="3">
    <source>
        <dbReference type="Proteomes" id="UP001152604"/>
    </source>
</evidence>
<dbReference type="Proteomes" id="UP001152604">
    <property type="component" value="Unassembled WGS sequence"/>
</dbReference>
<dbReference type="SUPFAM" id="SSF46785">
    <property type="entry name" value="Winged helix' DNA-binding domain"/>
    <property type="match status" value="1"/>
</dbReference>
<evidence type="ECO:0000259" key="1">
    <source>
        <dbReference type="PROSITE" id="PS51063"/>
    </source>
</evidence>
<dbReference type="Gene3D" id="2.60.120.10">
    <property type="entry name" value="Jelly Rolls"/>
    <property type="match status" value="1"/>
</dbReference>
<dbReference type="Pfam" id="PF13545">
    <property type="entry name" value="HTH_Crp_2"/>
    <property type="match status" value="1"/>
</dbReference>
<dbReference type="InterPro" id="IPR012318">
    <property type="entry name" value="HTH_CRP"/>
</dbReference>
<dbReference type="InterPro" id="IPR014710">
    <property type="entry name" value="RmlC-like_jellyroll"/>
</dbReference>
<dbReference type="PANTHER" id="PTHR24567">
    <property type="entry name" value="CRP FAMILY TRANSCRIPTIONAL REGULATORY PROTEIN"/>
    <property type="match status" value="1"/>
</dbReference>
<dbReference type="PANTHER" id="PTHR24567:SF74">
    <property type="entry name" value="HTH-TYPE TRANSCRIPTIONAL REGULATOR ARCR"/>
    <property type="match status" value="1"/>
</dbReference>
<protein>
    <submittedName>
        <fullName evidence="2">Crp/Fnr family transcriptional regulator</fullName>
    </submittedName>
</protein>
<dbReference type="EMBL" id="CAKXZS010000021">
    <property type="protein sequence ID" value="CAH2401040.1"/>
    <property type="molecule type" value="Genomic_DNA"/>
</dbReference>
<keyword evidence="3" id="KW-1185">Reference proteome</keyword>
<gene>
    <name evidence="2" type="ORF">MES4922_280053</name>
</gene>
<dbReference type="PROSITE" id="PS51063">
    <property type="entry name" value="HTH_CRP_2"/>
    <property type="match status" value="1"/>
</dbReference>
<comment type="caution">
    <text evidence="2">The sequence shown here is derived from an EMBL/GenBank/DDBJ whole genome shotgun (WGS) entry which is preliminary data.</text>
</comment>
<evidence type="ECO:0000313" key="2">
    <source>
        <dbReference type="EMBL" id="CAH2401040.1"/>
    </source>
</evidence>
<dbReference type="InterPro" id="IPR036390">
    <property type="entry name" value="WH_DNA-bd_sf"/>
</dbReference>